<dbReference type="EC" id="4.4.1.13" evidence="2"/>
<dbReference type="InterPro" id="IPR015424">
    <property type="entry name" value="PyrdxlP-dep_Trfase"/>
</dbReference>
<evidence type="ECO:0000256" key="5">
    <source>
        <dbReference type="ARBA" id="ARBA00037974"/>
    </source>
</evidence>
<accession>A0A3N4H6Z1</accession>
<dbReference type="PANTHER" id="PTHR43525">
    <property type="entry name" value="PROTEIN MALY"/>
    <property type="match status" value="1"/>
</dbReference>
<evidence type="ECO:0000259" key="6">
    <source>
        <dbReference type="Pfam" id="PF00155"/>
    </source>
</evidence>
<sequence length="392" mass="44237">MVDILKDYSPDRSQTKAMKWHDLPEKFGASDLVPIWIADMDFAPAKEIKEALQNFVEEQYYGYYSVPESYYTAIVDWTKAQYNYETKAEWYRFAPGVCTGIAFALHAFTNEGDKVLIQNPVYNPFRTVIEEANRTLVMQDLLGDDVQGYTINFEAMEDAFKHDDIKAILFCSPQNPTGRVWTKEELTKVVDLCKAYDVLLLSDEIHRDLIMPGHEHIAIGNIDPDYDNYVLFASPSKTFNLAGLNHSFLVVPNAEKRVKLDTFLHSIHLTGGQPAGYIAAEAAYTHGGEWLDAVNEIIWSNYNLLKDTIQAALPEVTFSDLEGTYLAWLDLGAYVKSADLEDIVQNKAKLAVNYGTLYWPTNADDTHIRINLATRPEIIETAAKNLVAAIKG</sequence>
<dbReference type="PANTHER" id="PTHR43525:SF1">
    <property type="entry name" value="PROTEIN MALY"/>
    <property type="match status" value="1"/>
</dbReference>
<dbReference type="InterPro" id="IPR051798">
    <property type="entry name" value="Class-II_PLP-Dep_Aminotrans"/>
</dbReference>
<evidence type="ECO:0000256" key="4">
    <source>
        <dbReference type="ARBA" id="ARBA00023239"/>
    </source>
</evidence>
<comment type="similarity">
    <text evidence="5">Belongs to the class-II pyridoxal-phosphate-dependent aminotransferase family. MalY/PatB cystathionine beta-lyase subfamily.</text>
</comment>
<keyword evidence="4 7" id="KW-0456">Lyase</keyword>
<keyword evidence="8" id="KW-1185">Reference proteome</keyword>
<organism evidence="7 8">
    <name type="scientific">Aerococcus agrisoli</name>
    <dbReference type="NCBI Taxonomy" id="2487350"/>
    <lineage>
        <taxon>Bacteria</taxon>
        <taxon>Bacillati</taxon>
        <taxon>Bacillota</taxon>
        <taxon>Bacilli</taxon>
        <taxon>Lactobacillales</taxon>
        <taxon>Aerococcaceae</taxon>
        <taxon>Aerococcus</taxon>
    </lineage>
</organism>
<dbReference type="InterPro" id="IPR015422">
    <property type="entry name" value="PyrdxlP-dep_Trfase_small"/>
</dbReference>
<dbReference type="InterPro" id="IPR004839">
    <property type="entry name" value="Aminotransferase_I/II_large"/>
</dbReference>
<keyword evidence="3" id="KW-0663">Pyridoxal phosphate</keyword>
<gene>
    <name evidence="7" type="ORF">EF384_03590</name>
</gene>
<evidence type="ECO:0000256" key="3">
    <source>
        <dbReference type="ARBA" id="ARBA00022898"/>
    </source>
</evidence>
<dbReference type="RefSeq" id="WP_123779618.1">
    <property type="nucleotide sequence ID" value="NZ_RKMG01000007.1"/>
</dbReference>
<name>A0A3N4H6Z1_9LACT</name>
<evidence type="ECO:0000313" key="7">
    <source>
        <dbReference type="EMBL" id="RPA60944.1"/>
    </source>
</evidence>
<evidence type="ECO:0000256" key="2">
    <source>
        <dbReference type="ARBA" id="ARBA00012224"/>
    </source>
</evidence>
<evidence type="ECO:0000256" key="1">
    <source>
        <dbReference type="ARBA" id="ARBA00001933"/>
    </source>
</evidence>
<evidence type="ECO:0000313" key="8">
    <source>
        <dbReference type="Proteomes" id="UP000273977"/>
    </source>
</evidence>
<protein>
    <recommendedName>
        <fullName evidence="2">cysteine-S-conjugate beta-lyase</fullName>
        <ecNumber evidence="2">4.4.1.13</ecNumber>
    </recommendedName>
</protein>
<dbReference type="CDD" id="cd00609">
    <property type="entry name" value="AAT_like"/>
    <property type="match status" value="1"/>
</dbReference>
<dbReference type="Gene3D" id="3.90.1150.10">
    <property type="entry name" value="Aspartate Aminotransferase, domain 1"/>
    <property type="match status" value="1"/>
</dbReference>
<feature type="domain" description="Aminotransferase class I/classII large" evidence="6">
    <location>
        <begin position="40"/>
        <end position="384"/>
    </location>
</feature>
<dbReference type="Gene3D" id="3.40.640.10">
    <property type="entry name" value="Type I PLP-dependent aspartate aminotransferase-like (Major domain)"/>
    <property type="match status" value="1"/>
</dbReference>
<dbReference type="EMBL" id="RKMG01000007">
    <property type="protein sequence ID" value="RPA60944.1"/>
    <property type="molecule type" value="Genomic_DNA"/>
</dbReference>
<reference evidence="7 8" key="1">
    <citation type="submission" date="2018-11" db="EMBL/GenBank/DDBJ databases">
        <title>Aerococcus sp. SJQ22, whole genome shotgun sequence.</title>
        <authorList>
            <person name="Sun L."/>
            <person name="Gao X."/>
            <person name="Chen W."/>
            <person name="Huang K."/>
        </authorList>
    </citation>
    <scope>NUCLEOTIDE SEQUENCE [LARGE SCALE GENOMIC DNA]</scope>
    <source>
        <strain evidence="7 8">SJQ22</strain>
    </source>
</reference>
<dbReference type="OrthoDB" id="9802872at2"/>
<dbReference type="GO" id="GO:0030170">
    <property type="term" value="F:pyridoxal phosphate binding"/>
    <property type="evidence" value="ECO:0007669"/>
    <property type="project" value="InterPro"/>
</dbReference>
<dbReference type="Proteomes" id="UP000273977">
    <property type="component" value="Unassembled WGS sequence"/>
</dbReference>
<dbReference type="SUPFAM" id="SSF53383">
    <property type="entry name" value="PLP-dependent transferases"/>
    <property type="match status" value="1"/>
</dbReference>
<comment type="caution">
    <text evidence="7">The sequence shown here is derived from an EMBL/GenBank/DDBJ whole genome shotgun (WGS) entry which is preliminary data.</text>
</comment>
<dbReference type="InterPro" id="IPR015421">
    <property type="entry name" value="PyrdxlP-dep_Trfase_major"/>
</dbReference>
<comment type="cofactor">
    <cofactor evidence="1">
        <name>pyridoxal 5'-phosphate</name>
        <dbReference type="ChEBI" id="CHEBI:597326"/>
    </cofactor>
</comment>
<proteinExistence type="inferred from homology"/>
<dbReference type="InterPro" id="IPR027619">
    <property type="entry name" value="C-S_lyase_PatB-like"/>
</dbReference>
<dbReference type="Pfam" id="PF00155">
    <property type="entry name" value="Aminotran_1_2"/>
    <property type="match status" value="1"/>
</dbReference>
<dbReference type="GO" id="GO:0047804">
    <property type="term" value="F:cysteine-S-conjugate beta-lyase activity"/>
    <property type="evidence" value="ECO:0007669"/>
    <property type="project" value="UniProtKB-EC"/>
</dbReference>
<dbReference type="NCBIfam" id="TIGR04350">
    <property type="entry name" value="C_S_lyase_PatB"/>
    <property type="match status" value="1"/>
</dbReference>
<dbReference type="AlphaFoldDB" id="A0A3N4H6Z1"/>